<protein>
    <submittedName>
        <fullName evidence="1">Uncharacterized protein</fullName>
    </submittedName>
</protein>
<dbReference type="Proteomes" id="UP000298663">
    <property type="component" value="Unassembled WGS sequence"/>
</dbReference>
<evidence type="ECO:0000313" key="1">
    <source>
        <dbReference type="EMBL" id="TKR80681.1"/>
    </source>
</evidence>
<reference evidence="1 2" key="1">
    <citation type="journal article" date="2015" name="Genome Biol.">
        <title>Comparative genomics of Steinernema reveals deeply conserved gene regulatory networks.</title>
        <authorList>
            <person name="Dillman A.R."/>
            <person name="Macchietto M."/>
            <person name="Porter C.F."/>
            <person name="Rogers A."/>
            <person name="Williams B."/>
            <person name="Antoshechkin I."/>
            <person name="Lee M.M."/>
            <person name="Goodwin Z."/>
            <person name="Lu X."/>
            <person name="Lewis E.E."/>
            <person name="Goodrich-Blair H."/>
            <person name="Stock S.P."/>
            <person name="Adams B.J."/>
            <person name="Sternberg P.W."/>
            <person name="Mortazavi A."/>
        </authorList>
    </citation>
    <scope>NUCLEOTIDE SEQUENCE [LARGE SCALE GENOMIC DNA]</scope>
    <source>
        <strain evidence="1 2">ALL</strain>
    </source>
</reference>
<proteinExistence type="predicted"/>
<reference evidence="1 2" key="2">
    <citation type="journal article" date="2019" name="G3 (Bethesda)">
        <title>Hybrid Assembly of the Genome of the Entomopathogenic Nematode Steinernema carpocapsae Identifies the X-Chromosome.</title>
        <authorList>
            <person name="Serra L."/>
            <person name="Macchietto M."/>
            <person name="Macias-Munoz A."/>
            <person name="McGill C.J."/>
            <person name="Rodriguez I.M."/>
            <person name="Rodriguez B."/>
            <person name="Murad R."/>
            <person name="Mortazavi A."/>
        </authorList>
    </citation>
    <scope>NUCLEOTIDE SEQUENCE [LARGE SCALE GENOMIC DNA]</scope>
    <source>
        <strain evidence="1 2">ALL</strain>
    </source>
</reference>
<dbReference type="EMBL" id="AZBU02000004">
    <property type="protein sequence ID" value="TKR80681.1"/>
    <property type="molecule type" value="Genomic_DNA"/>
</dbReference>
<keyword evidence="2" id="KW-1185">Reference proteome</keyword>
<comment type="caution">
    <text evidence="1">The sequence shown here is derived from an EMBL/GenBank/DDBJ whole genome shotgun (WGS) entry which is preliminary data.</text>
</comment>
<gene>
    <name evidence="1" type="ORF">L596_014715</name>
</gene>
<evidence type="ECO:0000313" key="2">
    <source>
        <dbReference type="Proteomes" id="UP000298663"/>
    </source>
</evidence>
<dbReference type="AlphaFoldDB" id="A0A4U5NDW6"/>
<accession>A0A4U5NDW6</accession>
<name>A0A4U5NDW6_STECR</name>
<sequence>MLVLLLVRLFDVGSLKKESVSQENHAKTNYGVSADVHVVSWGIEALVTGRSGGDTRFSRARTEVQPPFVQNVGLGHLKQPKNDEFLLFGTEKKRRCVK</sequence>
<organism evidence="1 2">
    <name type="scientific">Steinernema carpocapsae</name>
    <name type="common">Entomopathogenic nematode</name>
    <dbReference type="NCBI Taxonomy" id="34508"/>
    <lineage>
        <taxon>Eukaryota</taxon>
        <taxon>Metazoa</taxon>
        <taxon>Ecdysozoa</taxon>
        <taxon>Nematoda</taxon>
        <taxon>Chromadorea</taxon>
        <taxon>Rhabditida</taxon>
        <taxon>Tylenchina</taxon>
        <taxon>Panagrolaimomorpha</taxon>
        <taxon>Strongyloidoidea</taxon>
        <taxon>Steinernematidae</taxon>
        <taxon>Steinernema</taxon>
    </lineage>
</organism>